<keyword evidence="3" id="KW-0479">Metal-binding</keyword>
<keyword evidence="5" id="KW-1185">Reference proteome</keyword>
<dbReference type="RefSeq" id="WP_311698051.1">
    <property type="nucleotide sequence ID" value="NZ_JAVREY010000039.1"/>
</dbReference>
<evidence type="ECO:0000313" key="4">
    <source>
        <dbReference type="EMBL" id="MDT0466593.1"/>
    </source>
</evidence>
<keyword evidence="3" id="KW-0560">Oxidoreductase</keyword>
<accession>A0ABU2U043</accession>
<dbReference type="EMBL" id="JAVREY010000039">
    <property type="protein sequence ID" value="MDT0466593.1"/>
    <property type="molecule type" value="Genomic_DNA"/>
</dbReference>
<evidence type="ECO:0000313" key="5">
    <source>
        <dbReference type="Proteomes" id="UP001183809"/>
    </source>
</evidence>
<dbReference type="InterPro" id="IPR002401">
    <property type="entry name" value="Cyt_P450_E_grp-I"/>
</dbReference>
<dbReference type="PANTHER" id="PTHR24305:SF166">
    <property type="entry name" value="CYTOCHROME P450 12A4, MITOCHONDRIAL-RELATED"/>
    <property type="match status" value="1"/>
</dbReference>
<dbReference type="InterPro" id="IPR036396">
    <property type="entry name" value="Cyt_P450_sf"/>
</dbReference>
<gene>
    <name evidence="4" type="ORF">RM764_26920</name>
</gene>
<dbReference type="PRINTS" id="PR00385">
    <property type="entry name" value="P450"/>
</dbReference>
<dbReference type="Pfam" id="PF00067">
    <property type="entry name" value="p450"/>
    <property type="match status" value="1"/>
</dbReference>
<dbReference type="PANTHER" id="PTHR24305">
    <property type="entry name" value="CYTOCHROME P450"/>
    <property type="match status" value="1"/>
</dbReference>
<dbReference type="PRINTS" id="PR00463">
    <property type="entry name" value="EP450I"/>
</dbReference>
<protein>
    <submittedName>
        <fullName evidence="4">Cytochrome P450</fullName>
    </submittedName>
</protein>
<keyword evidence="3" id="KW-0503">Monooxygenase</keyword>
<comment type="similarity">
    <text evidence="2 3">Belongs to the cytochrome P450 family.</text>
</comment>
<name>A0ABU2U043_9ACTN</name>
<comment type="caution">
    <text evidence="4">The sequence shown here is derived from an EMBL/GenBank/DDBJ whole genome shotgun (WGS) entry which is preliminary data.</text>
</comment>
<evidence type="ECO:0000256" key="1">
    <source>
        <dbReference type="ARBA" id="ARBA00001971"/>
    </source>
</evidence>
<proteinExistence type="inferred from homology"/>
<dbReference type="InterPro" id="IPR017972">
    <property type="entry name" value="Cyt_P450_CS"/>
</dbReference>
<dbReference type="Gene3D" id="1.10.630.10">
    <property type="entry name" value="Cytochrome P450"/>
    <property type="match status" value="1"/>
</dbReference>
<comment type="cofactor">
    <cofactor evidence="1">
        <name>heme</name>
        <dbReference type="ChEBI" id="CHEBI:30413"/>
    </cofactor>
</comment>
<dbReference type="InterPro" id="IPR001128">
    <property type="entry name" value="Cyt_P450"/>
</dbReference>
<dbReference type="InterPro" id="IPR050121">
    <property type="entry name" value="Cytochrome_P450_monoxygenase"/>
</dbReference>
<dbReference type="PROSITE" id="PS00086">
    <property type="entry name" value="CYTOCHROME_P450"/>
    <property type="match status" value="1"/>
</dbReference>
<evidence type="ECO:0000256" key="3">
    <source>
        <dbReference type="RuleBase" id="RU000461"/>
    </source>
</evidence>
<keyword evidence="3" id="KW-0408">Iron</keyword>
<reference evidence="5" key="1">
    <citation type="submission" date="2023-07" db="EMBL/GenBank/DDBJ databases">
        <title>30 novel species of actinomycetes from the DSMZ collection.</title>
        <authorList>
            <person name="Nouioui I."/>
        </authorList>
    </citation>
    <scope>NUCLEOTIDE SEQUENCE [LARGE SCALE GENOMIC DNA]</scope>
    <source>
        <strain evidence="5">DSM 41699</strain>
    </source>
</reference>
<dbReference type="SUPFAM" id="SSF48264">
    <property type="entry name" value="Cytochrome P450"/>
    <property type="match status" value="1"/>
</dbReference>
<organism evidence="4 5">
    <name type="scientific">Streptomyces gibsoniae</name>
    <dbReference type="NCBI Taxonomy" id="3075529"/>
    <lineage>
        <taxon>Bacteria</taxon>
        <taxon>Bacillati</taxon>
        <taxon>Actinomycetota</taxon>
        <taxon>Actinomycetes</taxon>
        <taxon>Kitasatosporales</taxon>
        <taxon>Streptomycetaceae</taxon>
        <taxon>Streptomyces</taxon>
    </lineage>
</organism>
<evidence type="ECO:0000256" key="2">
    <source>
        <dbReference type="ARBA" id="ARBA00010617"/>
    </source>
</evidence>
<sequence length="450" mass="50159">MASSYWTGALAPVAQGRCPVLGHLPQLAASRSRFFDSLRPQGEVVQILLGSRPAFVLNSPGAVHESLTEKSRDLGKGLLFQTARPFMGNGIALSEGAFHRRQRRILQPGFHRARIAGYAPTMAALAEQTAESWHPGSVVQLDEEMRRLATRVILHVLFASSHEMPRDLAEMGEKVPAYLHVLTKGMFLHTVLPTRVAALPTRGRRRFFAAAATLRTLAERAVQHARIHAGDGDLLSLMLGRADVTTPVMTDEQARDELLTLLIAGAETTATTLSWALHVLSTDPRAQERIGAEARAVSLARDPGAPTPYTDRFLTEVLRLYQPNWLMMRRTACPTTIRSVRLPEGSELILSAAALHRDPVSFPDPLRFDPDRWLSRTERDLPRGAYIPFGAGNRKCIGDTFAWHEMRITLAAIMTRWRLHPVPRHRVRAVEHVQIRPNALPLRVTRHDSR</sequence>
<dbReference type="Proteomes" id="UP001183809">
    <property type="component" value="Unassembled WGS sequence"/>
</dbReference>
<keyword evidence="3" id="KW-0349">Heme</keyword>